<dbReference type="CDD" id="cd07962">
    <property type="entry name" value="Anticodon_Ia_Val"/>
    <property type="match status" value="1"/>
</dbReference>
<evidence type="ECO:0000256" key="3">
    <source>
        <dbReference type="ARBA" id="ARBA00022490"/>
    </source>
</evidence>
<organism evidence="16 17">
    <name type="scientific">Botrimarina colliarenosi</name>
    <dbReference type="NCBI Taxonomy" id="2528001"/>
    <lineage>
        <taxon>Bacteria</taxon>
        <taxon>Pseudomonadati</taxon>
        <taxon>Planctomycetota</taxon>
        <taxon>Planctomycetia</taxon>
        <taxon>Pirellulales</taxon>
        <taxon>Lacipirellulaceae</taxon>
        <taxon>Botrimarina</taxon>
    </lineage>
</organism>
<dbReference type="InterPro" id="IPR010978">
    <property type="entry name" value="tRNA-bd_arm"/>
</dbReference>
<dbReference type="EC" id="6.1.1.9" evidence="12"/>
<protein>
    <recommendedName>
        <fullName evidence="12">Valine--tRNA ligase</fullName>
        <ecNumber evidence="12">6.1.1.9</ecNumber>
    </recommendedName>
    <alternativeName>
        <fullName evidence="12">Valyl-tRNA synthetase</fullName>
        <shortName evidence="12">ValRS</shortName>
    </alternativeName>
</protein>
<dbReference type="Gene3D" id="3.90.740.10">
    <property type="entry name" value="Valyl/Leucyl/Isoleucyl-tRNA synthetase, editing domain"/>
    <property type="match status" value="1"/>
</dbReference>
<evidence type="ECO:0000256" key="5">
    <source>
        <dbReference type="ARBA" id="ARBA00022741"/>
    </source>
</evidence>
<comment type="subcellular location">
    <subcellularLocation>
        <location evidence="1 12">Cytoplasm</location>
    </subcellularLocation>
</comment>
<evidence type="ECO:0000313" key="16">
    <source>
        <dbReference type="EMBL" id="TWT95224.1"/>
    </source>
</evidence>
<dbReference type="FunFam" id="3.40.50.620:FF:000032">
    <property type="entry name" value="Valine--tRNA ligase"/>
    <property type="match status" value="1"/>
</dbReference>
<dbReference type="InterPro" id="IPR001412">
    <property type="entry name" value="aa-tRNA-synth_I_CS"/>
</dbReference>
<evidence type="ECO:0000256" key="2">
    <source>
        <dbReference type="ARBA" id="ARBA00011245"/>
    </source>
</evidence>
<dbReference type="Gene3D" id="1.10.287.380">
    <property type="entry name" value="Valyl-tRNA synthetase, C-terminal domain"/>
    <property type="match status" value="1"/>
</dbReference>
<feature type="binding site" evidence="12">
    <location>
        <position position="659"/>
    </location>
    <ligand>
        <name>ATP</name>
        <dbReference type="ChEBI" id="CHEBI:30616"/>
    </ligand>
</feature>
<dbReference type="PRINTS" id="PR00986">
    <property type="entry name" value="TRNASYNTHVAL"/>
</dbReference>
<accession>A0A5C6A5J9</accession>
<dbReference type="InterPro" id="IPR013155">
    <property type="entry name" value="M/V/L/I-tRNA-synth_anticd-bd"/>
</dbReference>
<dbReference type="GO" id="GO:0005524">
    <property type="term" value="F:ATP binding"/>
    <property type="evidence" value="ECO:0007669"/>
    <property type="project" value="UniProtKB-UniRule"/>
</dbReference>
<keyword evidence="7 12" id="KW-0648">Protein biosynthesis</keyword>
<dbReference type="AlphaFoldDB" id="A0A5C6A5J9"/>
<keyword evidence="3 12" id="KW-0963">Cytoplasm</keyword>
<name>A0A5C6A5J9_9BACT</name>
<dbReference type="CDD" id="cd00817">
    <property type="entry name" value="ValRS_core"/>
    <property type="match status" value="1"/>
</dbReference>
<dbReference type="HAMAP" id="MF_02004">
    <property type="entry name" value="Val_tRNA_synth_type1"/>
    <property type="match status" value="1"/>
</dbReference>
<dbReference type="Gene3D" id="3.40.50.620">
    <property type="entry name" value="HUPs"/>
    <property type="match status" value="2"/>
</dbReference>
<feature type="domain" description="Aminoacyl-tRNA synthetase class Ia" evidence="13">
    <location>
        <begin position="22"/>
        <end position="486"/>
    </location>
</feature>
<dbReference type="Pfam" id="PF08264">
    <property type="entry name" value="Anticodon_1"/>
    <property type="match status" value="1"/>
</dbReference>
<comment type="caution">
    <text evidence="16">The sequence shown here is derived from an EMBL/GenBank/DDBJ whole genome shotgun (WGS) entry which is preliminary data.</text>
</comment>
<dbReference type="RefSeq" id="WP_146446081.1">
    <property type="nucleotide sequence ID" value="NZ_SJPR01000005.1"/>
</dbReference>
<dbReference type="InterPro" id="IPR019499">
    <property type="entry name" value="Val-tRNA_synth_tRNA-bd"/>
</dbReference>
<dbReference type="SUPFAM" id="SSF50677">
    <property type="entry name" value="ValRS/IleRS/LeuRS editing domain"/>
    <property type="match status" value="1"/>
</dbReference>
<evidence type="ECO:0000256" key="4">
    <source>
        <dbReference type="ARBA" id="ARBA00022598"/>
    </source>
</evidence>
<evidence type="ECO:0000256" key="9">
    <source>
        <dbReference type="ARBA" id="ARBA00023146"/>
    </source>
</evidence>
<dbReference type="PROSITE" id="PS00178">
    <property type="entry name" value="AA_TRNA_LIGASE_I"/>
    <property type="match status" value="1"/>
</dbReference>
<feature type="domain" description="Methionyl/Valyl/Leucyl/Isoleucyl-tRNA synthetase anticodon-binding" evidence="14">
    <location>
        <begin position="804"/>
        <end position="971"/>
    </location>
</feature>
<evidence type="ECO:0000256" key="6">
    <source>
        <dbReference type="ARBA" id="ARBA00022840"/>
    </source>
</evidence>
<evidence type="ECO:0000259" key="14">
    <source>
        <dbReference type="Pfam" id="PF08264"/>
    </source>
</evidence>
<evidence type="ECO:0000256" key="7">
    <source>
        <dbReference type="ARBA" id="ARBA00022917"/>
    </source>
</evidence>
<sequence>MPTKTDLQSLPSAYDHHAAQAKWYAFWEEKQYFHADPAPVLAGKKKPYSVVIPPPNVTGALHLGHALNNTLQDILCRRKRMQGYEVLWMPGTDHAGIATQAVVERRILAEEGKSRHDLGREGLVDRIWQWKAQYEERITGQLKQLGASCDWARQRFTLDDQCARAVRETFFKLFSDGKVYRGKRLVNWDTFLQTAVSDDEVFHEETKGNFWSFHYPVIDPQPGEPTHVTIATTRPETMLGDTAVAVHPDPAAQLDKVEAELKEKLAAAPAKEKAPIEKQLEALTERRKTLLPKLIQLRDMAARGVMLTLPLCDRKIPLIADEWAKPELGSGCVKITPAHDPNDYDVYGRHPEIGAINIMERDGTLTDSVPEPYRGLTMPQARKAVLADLEAAGCHDPEKDVEDRLIDLAHSDRSKTPIEPYLADQWFVKMDELAQSAMDAVTDGKTKIIPERYSKTYLDWLSEKRDWPVGRQLWWGHRIPVWEFRKDAITGSVREMGSSTQPTRFKRALQLGNGRVAGYAEVDGAAVSDINDFEFNTRQSWNFKICPADDESLQHEYSDGKSVQEALEADHCGFSQDEEVLDTWFSSALWPFSTMGWPEQTDLLKAFYPTSTLVTSRDIITLWVARMVLMGKYLLDEVPFPEVYIHPKILDGFGETMSKSKGNGVDPLDVIEQFGADALRFGIAYLTTETQDVRLPVEFVCPNCDTNVPQTKKNRVQPRVECPQCNEAFRTQWAEKPEDLALPRGPVTSERFELGRNFCNKLWNASRFALTNLEGYSPAASADGSPGRGATDTGGATNDLRIEDRWLLSRLSTVTAEVSSALDEYRFADAARTLYDFAWNEFCSFYIEMTKTRLDSPNDGAEEGADKQVAQAVLAHALDVLLRLLHPMTPFLTEEVWHLLGEVAPVRGLPAAAGAGPLQAGESVCVAPWPESDAAAIDKTIEEQFAKFQAVLGAVREVRQGQQIPPKEPVEFTVKCDATTAELLRPMQPYFTQMARATAIELGPDAKTPNIAASKPLGPIEVHVDVAAFIDVEAEKARLAKEQANLAKYIGGVKGKLANEKFVSGAPAAVVEAERTKLAEAESQLAAVKAALAKL</sequence>
<feature type="domain" description="Valyl-tRNA synthetase tRNA-binding arm" evidence="15">
    <location>
        <begin position="1031"/>
        <end position="1095"/>
    </location>
</feature>
<comment type="similarity">
    <text evidence="11 12">Belongs to the class-I aminoacyl-tRNA synthetase family. ValS type 1 subfamily.</text>
</comment>
<evidence type="ECO:0000256" key="11">
    <source>
        <dbReference type="ARBA" id="ARBA00060830"/>
    </source>
</evidence>
<dbReference type="InterPro" id="IPR037118">
    <property type="entry name" value="Val-tRNA_synth_C_sf"/>
</dbReference>
<keyword evidence="6 12" id="KW-0067">ATP-binding</keyword>
<comment type="caution">
    <text evidence="12">Lacks conserved residue(s) required for the propagation of feature annotation.</text>
</comment>
<dbReference type="FunFam" id="1.10.287.380:FF:000001">
    <property type="entry name" value="Valine--tRNA ligase"/>
    <property type="match status" value="1"/>
</dbReference>
<dbReference type="SUPFAM" id="SSF52374">
    <property type="entry name" value="Nucleotidylyl transferase"/>
    <property type="match status" value="1"/>
</dbReference>
<dbReference type="Proteomes" id="UP000317421">
    <property type="component" value="Unassembled WGS sequence"/>
</dbReference>
<evidence type="ECO:0000259" key="13">
    <source>
        <dbReference type="Pfam" id="PF00133"/>
    </source>
</evidence>
<dbReference type="GO" id="GO:0002161">
    <property type="term" value="F:aminoacyl-tRNA deacylase activity"/>
    <property type="evidence" value="ECO:0007669"/>
    <property type="project" value="InterPro"/>
</dbReference>
<dbReference type="OrthoDB" id="9810365at2"/>
<feature type="domain" description="Aminoacyl-tRNA synthetase class Ia" evidence="13">
    <location>
        <begin position="560"/>
        <end position="695"/>
    </location>
</feature>
<dbReference type="PANTHER" id="PTHR11946:SF93">
    <property type="entry name" value="VALINE--TRNA LIGASE, CHLOROPLASTIC_MITOCHONDRIAL 2"/>
    <property type="match status" value="1"/>
</dbReference>
<dbReference type="InterPro" id="IPR009008">
    <property type="entry name" value="Val/Leu/Ile-tRNA-synth_edit"/>
</dbReference>
<dbReference type="GO" id="GO:0004832">
    <property type="term" value="F:valine-tRNA ligase activity"/>
    <property type="evidence" value="ECO:0007669"/>
    <property type="project" value="UniProtKB-UniRule"/>
</dbReference>
<dbReference type="InterPro" id="IPR009080">
    <property type="entry name" value="tRNAsynth_Ia_anticodon-bd"/>
</dbReference>
<comment type="subunit">
    <text evidence="2 12">Monomer.</text>
</comment>
<dbReference type="PANTHER" id="PTHR11946">
    <property type="entry name" value="VALYL-TRNA SYNTHETASES"/>
    <property type="match status" value="1"/>
</dbReference>
<dbReference type="Pfam" id="PF10458">
    <property type="entry name" value="Val_tRNA-synt_C"/>
    <property type="match status" value="1"/>
</dbReference>
<evidence type="ECO:0000313" key="17">
    <source>
        <dbReference type="Proteomes" id="UP000317421"/>
    </source>
</evidence>
<comment type="domain">
    <text evidence="12">ValRS has two distinct active sites: one for aminoacylation and one for editing. The misactivated threonine is translocated from the active site to the editing site.</text>
</comment>
<dbReference type="InterPro" id="IPR014729">
    <property type="entry name" value="Rossmann-like_a/b/a_fold"/>
</dbReference>
<keyword evidence="9 12" id="KW-0030">Aminoacyl-tRNA synthetase</keyword>
<dbReference type="EMBL" id="SJPR01000005">
    <property type="protein sequence ID" value="TWT95224.1"/>
    <property type="molecule type" value="Genomic_DNA"/>
</dbReference>
<evidence type="ECO:0000256" key="8">
    <source>
        <dbReference type="ARBA" id="ARBA00023054"/>
    </source>
</evidence>
<dbReference type="InterPro" id="IPR002300">
    <property type="entry name" value="aa-tRNA-synth_Ia"/>
</dbReference>
<evidence type="ECO:0000256" key="1">
    <source>
        <dbReference type="ARBA" id="ARBA00004496"/>
    </source>
</evidence>
<dbReference type="InterPro" id="IPR033705">
    <property type="entry name" value="Anticodon_Ia_Val"/>
</dbReference>
<comment type="function">
    <text evidence="12">Catalyzes the attachment of valine to tRNA(Val). As ValRS can inadvertently accommodate and process structurally similar amino acids such as threonine, to avoid such errors, it has a 'posttransfer' editing activity that hydrolyzes mischarged Thr-tRNA(Val) in a tRNA-dependent manner.</text>
</comment>
<reference evidence="16 17" key="1">
    <citation type="submission" date="2019-02" db="EMBL/GenBank/DDBJ databases">
        <title>Deep-cultivation of Planctomycetes and their phenomic and genomic characterization uncovers novel biology.</title>
        <authorList>
            <person name="Wiegand S."/>
            <person name="Jogler M."/>
            <person name="Boedeker C."/>
            <person name="Pinto D."/>
            <person name="Vollmers J."/>
            <person name="Rivas-Marin E."/>
            <person name="Kohn T."/>
            <person name="Peeters S.H."/>
            <person name="Heuer A."/>
            <person name="Rast P."/>
            <person name="Oberbeckmann S."/>
            <person name="Bunk B."/>
            <person name="Jeske O."/>
            <person name="Meyerdierks A."/>
            <person name="Storesund J.E."/>
            <person name="Kallscheuer N."/>
            <person name="Luecker S."/>
            <person name="Lage O.M."/>
            <person name="Pohl T."/>
            <person name="Merkel B.J."/>
            <person name="Hornburger P."/>
            <person name="Mueller R.-W."/>
            <person name="Bruemmer F."/>
            <person name="Labrenz M."/>
            <person name="Spormann A.M."/>
            <person name="Op Den Camp H."/>
            <person name="Overmann J."/>
            <person name="Amann R."/>
            <person name="Jetten M.S.M."/>
            <person name="Mascher T."/>
            <person name="Medema M.H."/>
            <person name="Devos D.P."/>
            <person name="Kaster A.-K."/>
            <person name="Ovreas L."/>
            <person name="Rohde M."/>
            <person name="Galperin M.Y."/>
            <person name="Jogler C."/>
        </authorList>
    </citation>
    <scope>NUCLEOTIDE SEQUENCE [LARGE SCALE GENOMIC DNA]</scope>
    <source>
        <strain evidence="16 17">Pla108</strain>
    </source>
</reference>
<feature type="short sequence motif" description="'HIGH' region" evidence="12">
    <location>
        <begin position="55"/>
        <end position="65"/>
    </location>
</feature>
<dbReference type="Pfam" id="PF00133">
    <property type="entry name" value="tRNA-synt_1"/>
    <property type="match status" value="2"/>
</dbReference>
<dbReference type="SUPFAM" id="SSF47323">
    <property type="entry name" value="Anticodon-binding domain of a subclass of class I aminoacyl-tRNA synthetases"/>
    <property type="match status" value="1"/>
</dbReference>
<dbReference type="SUPFAM" id="SSF46589">
    <property type="entry name" value="tRNA-binding arm"/>
    <property type="match status" value="1"/>
</dbReference>
<keyword evidence="8 12" id="KW-0175">Coiled coil</keyword>
<evidence type="ECO:0000256" key="12">
    <source>
        <dbReference type="HAMAP-Rule" id="MF_02004"/>
    </source>
</evidence>
<keyword evidence="17" id="KW-1185">Reference proteome</keyword>
<comment type="domain">
    <text evidence="12">The C-terminal coiled-coil domain is crucial for aminoacylation activity.</text>
</comment>
<dbReference type="InterPro" id="IPR002303">
    <property type="entry name" value="Valyl-tRNA_ligase"/>
</dbReference>
<gene>
    <name evidence="12 16" type="primary">valS</name>
    <name evidence="16" type="ORF">Pla108_33670</name>
</gene>
<keyword evidence="4 12" id="KW-0436">Ligase</keyword>
<dbReference type="GO" id="GO:0006438">
    <property type="term" value="P:valyl-tRNA aminoacylation"/>
    <property type="evidence" value="ECO:0007669"/>
    <property type="project" value="UniProtKB-UniRule"/>
</dbReference>
<dbReference type="GO" id="GO:0005829">
    <property type="term" value="C:cytosol"/>
    <property type="evidence" value="ECO:0007669"/>
    <property type="project" value="TreeGrafter"/>
</dbReference>
<keyword evidence="5 12" id="KW-0547">Nucleotide-binding</keyword>
<evidence type="ECO:0000256" key="10">
    <source>
        <dbReference type="ARBA" id="ARBA00047552"/>
    </source>
</evidence>
<evidence type="ECO:0000259" key="15">
    <source>
        <dbReference type="Pfam" id="PF10458"/>
    </source>
</evidence>
<dbReference type="Gene3D" id="1.10.730.10">
    <property type="entry name" value="Isoleucyl-tRNA Synthetase, Domain 1"/>
    <property type="match status" value="2"/>
</dbReference>
<comment type="catalytic activity">
    <reaction evidence="10 12">
        <text>tRNA(Val) + L-valine + ATP = L-valyl-tRNA(Val) + AMP + diphosphate</text>
        <dbReference type="Rhea" id="RHEA:10704"/>
        <dbReference type="Rhea" id="RHEA-COMP:9672"/>
        <dbReference type="Rhea" id="RHEA-COMP:9708"/>
        <dbReference type="ChEBI" id="CHEBI:30616"/>
        <dbReference type="ChEBI" id="CHEBI:33019"/>
        <dbReference type="ChEBI" id="CHEBI:57762"/>
        <dbReference type="ChEBI" id="CHEBI:78442"/>
        <dbReference type="ChEBI" id="CHEBI:78537"/>
        <dbReference type="ChEBI" id="CHEBI:456215"/>
        <dbReference type="EC" id="6.1.1.9"/>
    </reaction>
</comment>
<proteinExistence type="inferred from homology"/>